<dbReference type="InterPro" id="IPR003774">
    <property type="entry name" value="AlgH-like"/>
</dbReference>
<evidence type="ECO:0000256" key="1">
    <source>
        <dbReference type="ARBA" id="ARBA00009600"/>
    </source>
</evidence>
<dbReference type="Pfam" id="PF02622">
    <property type="entry name" value="DUF179"/>
    <property type="match status" value="1"/>
</dbReference>
<dbReference type="SUPFAM" id="SSF143456">
    <property type="entry name" value="VC0467-like"/>
    <property type="match status" value="1"/>
</dbReference>
<dbReference type="GO" id="GO:0005829">
    <property type="term" value="C:cytosol"/>
    <property type="evidence" value="ECO:0007669"/>
    <property type="project" value="TreeGrafter"/>
</dbReference>
<reference evidence="3 4" key="1">
    <citation type="journal article" date="2012" name="J. Bacteriol.">
        <title>Genome sequence of proteorhodopsin-containing sea ice bacterium Glaciecola punicea ACAM 611T.</title>
        <authorList>
            <person name="Qin Q.-L."/>
            <person name="Xie B.-B."/>
            <person name="Shu Y.-L."/>
            <person name="Rong J.-C."/>
            <person name="Zhao D.-L."/>
            <person name="Zhang X.-Y."/>
            <person name="Chen X.-L."/>
            <person name="Zhou B.-C."/>
            <person name="Zhanga Y.-Z."/>
        </authorList>
    </citation>
    <scope>NUCLEOTIDE SEQUENCE [LARGE SCALE GENOMIC DNA]</scope>
    <source>
        <strain evidence="3 4">ACAM 611</strain>
    </source>
</reference>
<name>H5TDI3_9ALTE</name>
<gene>
    <name evidence="3" type="ORF">GPUN_2245</name>
</gene>
<dbReference type="AlphaFoldDB" id="H5TDI3"/>
<dbReference type="Gene3D" id="3.40.1740.10">
    <property type="entry name" value="VC0467-like"/>
    <property type="match status" value="1"/>
</dbReference>
<dbReference type="PANTHER" id="PTHR30327">
    <property type="entry name" value="UNCHARACTERIZED PROTEIN YQGE"/>
    <property type="match status" value="1"/>
</dbReference>
<evidence type="ECO:0000313" key="3">
    <source>
        <dbReference type="EMBL" id="GAB56360.1"/>
    </source>
</evidence>
<keyword evidence="4" id="KW-1185">Reference proteome</keyword>
<dbReference type="RefSeq" id="WP_006006431.1">
    <property type="nucleotide sequence ID" value="NZ_BAET01000028.1"/>
</dbReference>
<evidence type="ECO:0000256" key="2">
    <source>
        <dbReference type="HAMAP-Rule" id="MF_00758"/>
    </source>
</evidence>
<dbReference type="OrthoDB" id="9807486at2"/>
<dbReference type="NCBIfam" id="NF001266">
    <property type="entry name" value="PRK00228.1-1"/>
    <property type="match status" value="1"/>
</dbReference>
<dbReference type="eggNOG" id="COG1678">
    <property type="taxonomic scope" value="Bacteria"/>
</dbReference>
<sequence>MSKIKTTQSLKNHFLIAMPVLSDQYFSRSLTFIVEHTSEGAMGIVINQPSTMTFRELIKMADASAIVDDDISNKVVVCGGPVHTDRGFILHMAKGGYSSSINVSSDIMLTTSKDILSMLGKQDGPAKSVVALGYAGWDAGQLEQEIQDSAWLTIEADKEILFDTPNSKKWEAAVNKLGINVWQLTQQAGQA</sequence>
<accession>H5TDI3</accession>
<reference evidence="3 4" key="2">
    <citation type="journal article" date="2017" name="Antonie Van Leeuwenhoek">
        <title>Rhizobium rhizosphaerae sp. nov., a novel species isolated from rice rhizosphere.</title>
        <authorList>
            <person name="Zhao J.J."/>
            <person name="Zhang J."/>
            <person name="Zhang R.J."/>
            <person name="Zhang C.W."/>
            <person name="Yin H.Q."/>
            <person name="Zhang X.X."/>
        </authorList>
    </citation>
    <scope>NUCLEOTIDE SEQUENCE [LARGE SCALE GENOMIC DNA]</scope>
    <source>
        <strain evidence="3 4">ACAM 611</strain>
    </source>
</reference>
<dbReference type="PANTHER" id="PTHR30327:SF1">
    <property type="entry name" value="UPF0301 PROTEIN YQGE"/>
    <property type="match status" value="1"/>
</dbReference>
<dbReference type="EMBL" id="BAET01000028">
    <property type="protein sequence ID" value="GAB56360.1"/>
    <property type="molecule type" value="Genomic_DNA"/>
</dbReference>
<comment type="caution">
    <text evidence="3">The sequence shown here is derived from an EMBL/GenBank/DDBJ whole genome shotgun (WGS) entry which is preliminary data.</text>
</comment>
<organism evidence="3 4">
    <name type="scientific">Glaciecola punicea ACAM 611</name>
    <dbReference type="NCBI Taxonomy" id="1121923"/>
    <lineage>
        <taxon>Bacteria</taxon>
        <taxon>Pseudomonadati</taxon>
        <taxon>Pseudomonadota</taxon>
        <taxon>Gammaproteobacteria</taxon>
        <taxon>Alteromonadales</taxon>
        <taxon>Alteromonadaceae</taxon>
        <taxon>Glaciecola</taxon>
    </lineage>
</organism>
<dbReference type="HAMAP" id="MF_00758">
    <property type="entry name" value="UPF0301"/>
    <property type="match status" value="1"/>
</dbReference>
<comment type="similarity">
    <text evidence="1 2">Belongs to the UPF0301 (AlgH) family.</text>
</comment>
<evidence type="ECO:0000313" key="4">
    <source>
        <dbReference type="Proteomes" id="UP000053586"/>
    </source>
</evidence>
<proteinExistence type="inferred from homology"/>
<dbReference type="STRING" id="56804.BAE46_05075"/>
<protein>
    <recommendedName>
        <fullName evidence="2">UPF0301 protein GPUN_2245</fullName>
    </recommendedName>
</protein>
<dbReference type="Proteomes" id="UP000053586">
    <property type="component" value="Unassembled WGS sequence"/>
</dbReference>